<accession>A0A1D4J3Y5</accession>
<feature type="transmembrane region" description="Helical" evidence="1">
    <location>
        <begin position="156"/>
        <end position="180"/>
    </location>
</feature>
<proteinExistence type="predicted"/>
<dbReference type="OrthoDB" id="9781459at2"/>
<evidence type="ECO:0000313" key="2">
    <source>
        <dbReference type="EMBL" id="SCS38169.1"/>
    </source>
</evidence>
<dbReference type="NCBIfam" id="TIGR02185">
    <property type="entry name" value="Trep_Strep"/>
    <property type="match status" value="1"/>
</dbReference>
<feature type="transmembrane region" description="Helical" evidence="1">
    <location>
        <begin position="63"/>
        <end position="80"/>
    </location>
</feature>
<feature type="transmembrane region" description="Helical" evidence="1">
    <location>
        <begin position="113"/>
        <end position="132"/>
    </location>
</feature>
<dbReference type="RefSeq" id="WP_069994524.1">
    <property type="nucleotide sequence ID" value="NZ_FMPG01000002.1"/>
</dbReference>
<dbReference type="InterPro" id="IPR011733">
    <property type="entry name" value="CHP02185_IM"/>
</dbReference>
<evidence type="ECO:0000313" key="3">
    <source>
        <dbReference type="EMBL" id="SCS56414.1"/>
    </source>
</evidence>
<dbReference type="Proteomes" id="UP000095768">
    <property type="component" value="Unassembled WGS sequence"/>
</dbReference>
<dbReference type="AlphaFoldDB" id="A0A1D4J3Y5"/>
<sequence length="194" mass="21512">MKNSKIDIKDLINIGLFTAVYFIFIAPPGILGIIPIFMLLLPAMIGLIGGIPIMLLIMKTQKFGALTICGIVVSLILAIMGHPWMALILSVPVIIIADMIMSIGKYKSWKLNCIGYIVFSFWPIGNLLPFYFMRHSYLAFIQEKYGTDYEATVESIFSLGMIPVIIATTIIGAWIGVVVAKNVLKKHFQRAGMI</sequence>
<gene>
    <name evidence="3" type="ORF">SAMEA2297795_00705</name>
    <name evidence="2" type="ORF">SAMEA2297796_00382</name>
</gene>
<keyword evidence="1" id="KW-0812">Transmembrane</keyword>
<keyword evidence="1" id="KW-0472">Membrane</keyword>
<reference evidence="3 5" key="2">
    <citation type="submission" date="2016-09" db="EMBL/GenBank/DDBJ databases">
        <authorList>
            <consortium name="Pathogen Informatics"/>
        </authorList>
    </citation>
    <scope>NUCLEOTIDE SEQUENCE [LARGE SCALE GENOMIC DNA]</scope>
    <source>
        <strain evidence="3 5">82B</strain>
    </source>
</reference>
<dbReference type="Pfam" id="PF09605">
    <property type="entry name" value="Trep_Strep"/>
    <property type="match status" value="1"/>
</dbReference>
<evidence type="ECO:0000313" key="5">
    <source>
        <dbReference type="Proteomes" id="UP000095768"/>
    </source>
</evidence>
<organism evidence="3 5">
    <name type="scientific">Staphylococcus caeli</name>
    <dbReference type="NCBI Taxonomy" id="2201815"/>
    <lineage>
        <taxon>Bacteria</taxon>
        <taxon>Bacillati</taxon>
        <taxon>Bacillota</taxon>
        <taxon>Bacilli</taxon>
        <taxon>Bacillales</taxon>
        <taxon>Staphylococcaceae</taxon>
        <taxon>Staphylococcus</taxon>
    </lineage>
</organism>
<keyword evidence="4" id="KW-1185">Reference proteome</keyword>
<keyword evidence="1" id="KW-1133">Transmembrane helix</keyword>
<name>A0A1D4J3Y5_9STAP</name>
<protein>
    <submittedName>
        <fullName evidence="3">Substrate-specific component of ECF transporter</fullName>
    </submittedName>
</protein>
<dbReference type="Proteomes" id="UP000095412">
    <property type="component" value="Unassembled WGS sequence"/>
</dbReference>
<evidence type="ECO:0000313" key="4">
    <source>
        <dbReference type="Proteomes" id="UP000095412"/>
    </source>
</evidence>
<reference evidence="2 4" key="1">
    <citation type="submission" date="2016-09" db="EMBL/GenBank/DDBJ databases">
        <authorList>
            <consortium name="Pathogen Informatics"/>
            <person name="Sun Q."/>
            <person name="Inoue M."/>
        </authorList>
    </citation>
    <scope>NUCLEOTIDE SEQUENCE [LARGE SCALE GENOMIC DNA]</scope>
    <source>
        <strain evidence="2 4">82C</strain>
    </source>
</reference>
<feature type="transmembrane region" description="Helical" evidence="1">
    <location>
        <begin position="36"/>
        <end position="56"/>
    </location>
</feature>
<evidence type="ECO:0000256" key="1">
    <source>
        <dbReference type="SAM" id="Phobius"/>
    </source>
</evidence>
<feature type="transmembrane region" description="Helical" evidence="1">
    <location>
        <begin position="12"/>
        <end position="30"/>
    </location>
</feature>
<dbReference type="EMBL" id="FMPI01000002">
    <property type="protein sequence ID" value="SCS38169.1"/>
    <property type="molecule type" value="Genomic_DNA"/>
</dbReference>
<feature type="transmembrane region" description="Helical" evidence="1">
    <location>
        <begin position="86"/>
        <end position="106"/>
    </location>
</feature>
<dbReference type="EMBL" id="FMPG01000002">
    <property type="protein sequence ID" value="SCS56414.1"/>
    <property type="molecule type" value="Genomic_DNA"/>
</dbReference>